<protein>
    <submittedName>
        <fullName evidence="1">Uncharacterized protein</fullName>
    </submittedName>
</protein>
<reference evidence="1" key="1">
    <citation type="submission" date="2021-02" db="EMBL/GenBank/DDBJ databases">
        <authorList>
            <person name="Nowell W R."/>
        </authorList>
    </citation>
    <scope>NUCLEOTIDE SEQUENCE</scope>
</reference>
<dbReference type="Proteomes" id="UP000681720">
    <property type="component" value="Unassembled WGS sequence"/>
</dbReference>
<dbReference type="AlphaFoldDB" id="A0A8S3HNQ1"/>
<comment type="caution">
    <text evidence="1">The sequence shown here is derived from an EMBL/GenBank/DDBJ whole genome shotgun (WGS) entry which is preliminary data.</text>
</comment>
<feature type="non-terminal residue" evidence="1">
    <location>
        <position position="108"/>
    </location>
</feature>
<organism evidence="1 2">
    <name type="scientific">Rotaria magnacalcarata</name>
    <dbReference type="NCBI Taxonomy" id="392030"/>
    <lineage>
        <taxon>Eukaryota</taxon>
        <taxon>Metazoa</taxon>
        <taxon>Spiralia</taxon>
        <taxon>Gnathifera</taxon>
        <taxon>Rotifera</taxon>
        <taxon>Eurotatoria</taxon>
        <taxon>Bdelloidea</taxon>
        <taxon>Philodinida</taxon>
        <taxon>Philodinidae</taxon>
        <taxon>Rotaria</taxon>
    </lineage>
</organism>
<name>A0A8S3HNQ1_9BILA</name>
<gene>
    <name evidence="1" type="ORF">GIL414_LOCUS70217</name>
</gene>
<sequence length="108" mass="11954">NVSELVLCDVKKEISSTAKRYVNLIQEYQNQPRMVLPGDVLNGQIYRNLPSNKSNKLTLMLHADGAPVIKVGGKSLWPIQCTLVEISPPMRDRADATMILGPWLGGTH</sequence>
<feature type="non-terminal residue" evidence="1">
    <location>
        <position position="1"/>
    </location>
</feature>
<evidence type="ECO:0000313" key="1">
    <source>
        <dbReference type="EMBL" id="CAF5183737.1"/>
    </source>
</evidence>
<dbReference type="EMBL" id="CAJOBJ010331768">
    <property type="protein sequence ID" value="CAF5183737.1"/>
    <property type="molecule type" value="Genomic_DNA"/>
</dbReference>
<accession>A0A8S3HNQ1</accession>
<proteinExistence type="predicted"/>
<evidence type="ECO:0000313" key="2">
    <source>
        <dbReference type="Proteomes" id="UP000681720"/>
    </source>
</evidence>